<organism evidence="2 3">
    <name type="scientific">Caerostris extrusa</name>
    <name type="common">Bark spider</name>
    <name type="synonym">Caerostris bankana</name>
    <dbReference type="NCBI Taxonomy" id="172846"/>
    <lineage>
        <taxon>Eukaryota</taxon>
        <taxon>Metazoa</taxon>
        <taxon>Ecdysozoa</taxon>
        <taxon>Arthropoda</taxon>
        <taxon>Chelicerata</taxon>
        <taxon>Arachnida</taxon>
        <taxon>Araneae</taxon>
        <taxon>Araneomorphae</taxon>
        <taxon>Entelegynae</taxon>
        <taxon>Araneoidea</taxon>
        <taxon>Araneidae</taxon>
        <taxon>Caerostris</taxon>
    </lineage>
</organism>
<gene>
    <name evidence="2" type="ORF">CEXT_474851</name>
</gene>
<name>A0AAV4TAZ2_CAEEX</name>
<dbReference type="AlphaFoldDB" id="A0AAV4TAZ2"/>
<dbReference type="EMBL" id="BPLR01010846">
    <property type="protein sequence ID" value="GIY42421.1"/>
    <property type="molecule type" value="Genomic_DNA"/>
</dbReference>
<accession>A0AAV4TAZ2</accession>
<reference evidence="2 3" key="1">
    <citation type="submission" date="2021-06" db="EMBL/GenBank/DDBJ databases">
        <title>Caerostris extrusa draft genome.</title>
        <authorList>
            <person name="Kono N."/>
            <person name="Arakawa K."/>
        </authorList>
    </citation>
    <scope>NUCLEOTIDE SEQUENCE [LARGE SCALE GENOMIC DNA]</scope>
</reference>
<feature type="region of interest" description="Disordered" evidence="1">
    <location>
        <begin position="1"/>
        <end position="66"/>
    </location>
</feature>
<sequence length="66" mass="7833">MARQYTPMFEAKPNPERPTTLPVECQRTRRKSARRSTGNEHNDLRGRRDNPISEGERGRWPRNTLR</sequence>
<evidence type="ECO:0000313" key="2">
    <source>
        <dbReference type="EMBL" id="GIY42421.1"/>
    </source>
</evidence>
<feature type="compositionally biased region" description="Basic and acidic residues" evidence="1">
    <location>
        <begin position="37"/>
        <end position="59"/>
    </location>
</feature>
<comment type="caution">
    <text evidence="2">The sequence shown here is derived from an EMBL/GenBank/DDBJ whole genome shotgun (WGS) entry which is preliminary data.</text>
</comment>
<evidence type="ECO:0000313" key="3">
    <source>
        <dbReference type="Proteomes" id="UP001054945"/>
    </source>
</evidence>
<dbReference type="Proteomes" id="UP001054945">
    <property type="component" value="Unassembled WGS sequence"/>
</dbReference>
<protein>
    <submittedName>
        <fullName evidence="2">Uncharacterized protein</fullName>
    </submittedName>
</protein>
<proteinExistence type="predicted"/>
<keyword evidence="3" id="KW-1185">Reference proteome</keyword>
<evidence type="ECO:0000256" key="1">
    <source>
        <dbReference type="SAM" id="MobiDB-lite"/>
    </source>
</evidence>